<evidence type="ECO:0000313" key="1">
    <source>
        <dbReference type="EMBL" id="SPQ17825.1"/>
    </source>
</evidence>
<gene>
    <name evidence="1" type="ORF">TT172_LOCUS244</name>
</gene>
<evidence type="ECO:0000313" key="2">
    <source>
        <dbReference type="Proteomes" id="UP000289323"/>
    </source>
</evidence>
<organism evidence="1 2">
    <name type="scientific">Thermothielavioides terrestris</name>
    <dbReference type="NCBI Taxonomy" id="2587410"/>
    <lineage>
        <taxon>Eukaryota</taxon>
        <taxon>Fungi</taxon>
        <taxon>Dikarya</taxon>
        <taxon>Ascomycota</taxon>
        <taxon>Pezizomycotina</taxon>
        <taxon>Sordariomycetes</taxon>
        <taxon>Sordariomycetidae</taxon>
        <taxon>Sordariales</taxon>
        <taxon>Chaetomiaceae</taxon>
        <taxon>Thermothielavioides</taxon>
    </lineage>
</organism>
<reference evidence="1 2" key="1">
    <citation type="submission" date="2018-04" db="EMBL/GenBank/DDBJ databases">
        <authorList>
            <person name="Huttner S."/>
            <person name="Dainat J."/>
        </authorList>
    </citation>
    <scope>NUCLEOTIDE SEQUENCE [LARGE SCALE GENOMIC DNA]</scope>
</reference>
<accession>A0A3S5CVK1</accession>
<dbReference type="Proteomes" id="UP000289323">
    <property type="component" value="Unassembled WGS sequence"/>
</dbReference>
<protein>
    <submittedName>
        <fullName evidence="1">A959f162-5379-4007-89e2-e08e4c735287</fullName>
    </submittedName>
</protein>
<proteinExistence type="predicted"/>
<sequence>MLVYNLEKN</sequence>
<dbReference type="EMBL" id="OUUZ01000001">
    <property type="protein sequence ID" value="SPQ17825.1"/>
    <property type="molecule type" value="Genomic_DNA"/>
</dbReference>
<name>A0A3S5CVK1_9PEZI</name>